<reference evidence="3 4" key="1">
    <citation type="submission" date="2014-06" db="EMBL/GenBank/DDBJ databases">
        <title>Saccharopolyspora rectivirgula DSM-43113 Genome sequencing.</title>
        <authorList>
            <person name="Barrera C."/>
            <person name="Millon L."/>
            <person name="Rognon B."/>
            <person name="Zaugg C."/>
            <person name="Monod M."/>
        </authorList>
    </citation>
    <scope>NUCLEOTIDE SEQUENCE [LARGE SCALE GENOMIC DNA]</scope>
    <source>
        <strain evidence="3 4">DSM 43113</strain>
    </source>
</reference>
<comment type="caution">
    <text evidence="3">The sequence shown here is derived from an EMBL/GenBank/DDBJ whole genome shotgun (WGS) entry which is preliminary data.</text>
</comment>
<organism evidence="3 4">
    <name type="scientific">Saccharopolyspora rectivirgula</name>
    <dbReference type="NCBI Taxonomy" id="28042"/>
    <lineage>
        <taxon>Bacteria</taxon>
        <taxon>Bacillati</taxon>
        <taxon>Actinomycetota</taxon>
        <taxon>Actinomycetes</taxon>
        <taxon>Pseudonocardiales</taxon>
        <taxon>Pseudonocardiaceae</taxon>
        <taxon>Saccharopolyspora</taxon>
    </lineage>
</organism>
<keyword evidence="2" id="KW-1133">Transmembrane helix</keyword>
<evidence type="ECO:0000313" key="4">
    <source>
        <dbReference type="Proteomes" id="UP000031419"/>
    </source>
</evidence>
<feature type="region of interest" description="Disordered" evidence="1">
    <location>
        <begin position="102"/>
        <end position="180"/>
    </location>
</feature>
<gene>
    <name evidence="3" type="ORF">GU90_04835</name>
</gene>
<proteinExistence type="predicted"/>
<protein>
    <submittedName>
        <fullName evidence="3">Uncharacterized protein</fullName>
    </submittedName>
</protein>
<accession>A0A073BBL5</accession>
<feature type="compositionally biased region" description="Low complexity" evidence="1">
    <location>
        <begin position="127"/>
        <end position="142"/>
    </location>
</feature>
<keyword evidence="2" id="KW-0472">Membrane</keyword>
<keyword evidence="2" id="KW-0812">Transmembrane</keyword>
<evidence type="ECO:0000256" key="2">
    <source>
        <dbReference type="SAM" id="Phobius"/>
    </source>
</evidence>
<name>A0A073BBL5_9PSEU</name>
<feature type="region of interest" description="Disordered" evidence="1">
    <location>
        <begin position="1"/>
        <end position="50"/>
    </location>
</feature>
<dbReference type="InterPro" id="IPR032710">
    <property type="entry name" value="NTF2-like_dom_sf"/>
</dbReference>
<dbReference type="OrthoDB" id="3677000at2"/>
<dbReference type="STRING" id="28042.GU90_04835"/>
<dbReference type="EMBL" id="JNVU01000014">
    <property type="protein sequence ID" value="KEI45119.1"/>
    <property type="molecule type" value="Genomic_DNA"/>
</dbReference>
<sequence>MRSGRSISWSGQLDWPVERTSRTARHRREPVPDEPAETEPPADSAPSDGLHAFDLGMVPASVTPPRKWRRAAWFAIASSAATLGGLVFATVSLVSRTPSLEGLEVPTMPRGDFPGPGEHGWHEFAAEEPATSTTTAPSTTAAVPSRLSAATPQTESSQLPDASPPESSPGTAEPVPTTSSPATTVTNYLIAFSDVQQVQQRADAYFAAISRGDLEQAFAMTTGALRAEGYAAFAERYAGATSVEVTGMQVSPSRVVAALRVVLADGSAVAVERELRFTAGTDPEIYADDQVS</sequence>
<evidence type="ECO:0000256" key="1">
    <source>
        <dbReference type="SAM" id="MobiDB-lite"/>
    </source>
</evidence>
<evidence type="ECO:0000313" key="3">
    <source>
        <dbReference type="EMBL" id="KEI45119.1"/>
    </source>
</evidence>
<feature type="transmembrane region" description="Helical" evidence="2">
    <location>
        <begin position="71"/>
        <end position="94"/>
    </location>
</feature>
<dbReference type="SUPFAM" id="SSF54427">
    <property type="entry name" value="NTF2-like"/>
    <property type="match status" value="1"/>
</dbReference>
<dbReference type="eggNOG" id="COG3170">
    <property type="taxonomic scope" value="Bacteria"/>
</dbReference>
<dbReference type="RefSeq" id="WP_029722025.1">
    <property type="nucleotide sequence ID" value="NZ_JAJUIW010000004.1"/>
</dbReference>
<feature type="compositionally biased region" description="Polar residues" evidence="1">
    <location>
        <begin position="148"/>
        <end position="160"/>
    </location>
</feature>
<feature type="compositionally biased region" description="Low complexity" evidence="1">
    <location>
        <begin position="171"/>
        <end position="180"/>
    </location>
</feature>
<feature type="compositionally biased region" description="Polar residues" evidence="1">
    <location>
        <begin position="1"/>
        <end position="11"/>
    </location>
</feature>
<dbReference type="Proteomes" id="UP000031419">
    <property type="component" value="Unassembled WGS sequence"/>
</dbReference>
<keyword evidence="4" id="KW-1185">Reference proteome</keyword>
<dbReference type="AlphaFoldDB" id="A0A073BBL5"/>